<protein>
    <submittedName>
        <fullName evidence="1">DUF1801 domain-containing protein</fullName>
    </submittedName>
</protein>
<name>A0A6B0TJW6_9RHOB</name>
<evidence type="ECO:0000313" key="1">
    <source>
        <dbReference type="EMBL" id="MXU64737.1"/>
    </source>
</evidence>
<dbReference type="EMBL" id="WUWG01000001">
    <property type="protein sequence ID" value="MXU64737.1"/>
    <property type="molecule type" value="Genomic_DNA"/>
</dbReference>
<proteinExistence type="predicted"/>
<dbReference type="RefSeq" id="WP_160852393.1">
    <property type="nucleotide sequence ID" value="NZ_WUWG01000001.1"/>
</dbReference>
<dbReference type="AlphaFoldDB" id="A0A6B0TJW6"/>
<gene>
    <name evidence="1" type="ORF">GSH16_04715</name>
</gene>
<keyword evidence="2" id="KW-1185">Reference proteome</keyword>
<dbReference type="Proteomes" id="UP000436016">
    <property type="component" value="Unassembled WGS sequence"/>
</dbReference>
<evidence type="ECO:0000313" key="2">
    <source>
        <dbReference type="Proteomes" id="UP000436016"/>
    </source>
</evidence>
<accession>A0A6B0TJW6</accession>
<reference evidence="1 2" key="1">
    <citation type="submission" date="2019-12" db="EMBL/GenBank/DDBJ databases">
        <title>Strain KN286 was isolated from seawater, which was collected from Caroline Seamount in the tropical western Pacific.</title>
        <authorList>
            <person name="Wang Q."/>
        </authorList>
    </citation>
    <scope>NUCLEOTIDE SEQUENCE [LARGE SCALE GENOMIC DNA]</scope>
    <source>
        <strain evidence="1 2">KN286</strain>
    </source>
</reference>
<sequence length="146" mass="15931">MAGLKTRPTDRSVPDYLAGVAHAARRADAEALTADMEAVTGMPPVLWGDSLIGFDRYLYEQKNGMRAIWPVTGLAPRKTNLVVYIMPGFSRYGALLDRLGPHKTGASCLYLGRLSGIDRDVLNELVARSVEDMRATYPTGMTLTAD</sequence>
<comment type="caution">
    <text evidence="1">The sequence shown here is derived from an EMBL/GenBank/DDBJ whole genome shotgun (WGS) entry which is preliminary data.</text>
</comment>
<organism evidence="1 2">
    <name type="scientific">Oceanomicrobium pacificus</name>
    <dbReference type="NCBI Taxonomy" id="2692916"/>
    <lineage>
        <taxon>Bacteria</taxon>
        <taxon>Pseudomonadati</taxon>
        <taxon>Pseudomonadota</taxon>
        <taxon>Alphaproteobacteria</taxon>
        <taxon>Rhodobacterales</taxon>
        <taxon>Paracoccaceae</taxon>
        <taxon>Oceanomicrobium</taxon>
    </lineage>
</organism>